<evidence type="ECO:0008006" key="11">
    <source>
        <dbReference type="Google" id="ProtNLM"/>
    </source>
</evidence>
<keyword evidence="5" id="KW-1133">Transmembrane helix</keyword>
<accession>A0A3S5CKL5</accession>
<evidence type="ECO:0000256" key="5">
    <source>
        <dbReference type="ARBA" id="ARBA00022989"/>
    </source>
</evidence>
<keyword evidence="2" id="KW-0813">Transport</keyword>
<evidence type="ECO:0000256" key="8">
    <source>
        <dbReference type="ARBA" id="ARBA00023303"/>
    </source>
</evidence>
<evidence type="ECO:0000313" key="9">
    <source>
        <dbReference type="EMBL" id="VEL16154.1"/>
    </source>
</evidence>
<dbReference type="GO" id="GO:0005886">
    <property type="term" value="C:plasma membrane"/>
    <property type="evidence" value="ECO:0007669"/>
    <property type="project" value="UniProtKB-SubCell"/>
</dbReference>
<dbReference type="Pfam" id="PF00876">
    <property type="entry name" value="Innexin"/>
    <property type="match status" value="1"/>
</dbReference>
<keyword evidence="3" id="KW-1003">Cell membrane</keyword>
<evidence type="ECO:0000256" key="6">
    <source>
        <dbReference type="ARBA" id="ARBA00023065"/>
    </source>
</evidence>
<protein>
    <recommendedName>
        <fullName evidence="11">Innexin</fullName>
    </recommendedName>
</protein>
<name>A0A3S5CKL5_9PLAT</name>
<evidence type="ECO:0000256" key="7">
    <source>
        <dbReference type="ARBA" id="ARBA00023136"/>
    </source>
</evidence>
<dbReference type="GO" id="GO:0034220">
    <property type="term" value="P:monoatomic ion transmembrane transport"/>
    <property type="evidence" value="ECO:0007669"/>
    <property type="project" value="UniProtKB-KW"/>
</dbReference>
<dbReference type="AlphaFoldDB" id="A0A3S5CKL5"/>
<keyword evidence="10" id="KW-1185">Reference proteome</keyword>
<keyword evidence="8" id="KW-0407">Ion channel</keyword>
<dbReference type="EMBL" id="CAAALY010027355">
    <property type="protein sequence ID" value="VEL16154.1"/>
    <property type="molecule type" value="Genomic_DNA"/>
</dbReference>
<dbReference type="OrthoDB" id="5867527at2759"/>
<keyword evidence="4" id="KW-0812">Transmembrane</keyword>
<evidence type="ECO:0000256" key="3">
    <source>
        <dbReference type="ARBA" id="ARBA00022475"/>
    </source>
</evidence>
<dbReference type="PANTHER" id="PTHR11893">
    <property type="entry name" value="INNEXIN"/>
    <property type="match status" value="1"/>
</dbReference>
<evidence type="ECO:0000256" key="1">
    <source>
        <dbReference type="ARBA" id="ARBA00004651"/>
    </source>
</evidence>
<organism evidence="9 10">
    <name type="scientific">Protopolystoma xenopodis</name>
    <dbReference type="NCBI Taxonomy" id="117903"/>
    <lineage>
        <taxon>Eukaryota</taxon>
        <taxon>Metazoa</taxon>
        <taxon>Spiralia</taxon>
        <taxon>Lophotrochozoa</taxon>
        <taxon>Platyhelminthes</taxon>
        <taxon>Monogenea</taxon>
        <taxon>Polyopisthocotylea</taxon>
        <taxon>Polystomatidea</taxon>
        <taxon>Polystomatidae</taxon>
        <taxon>Protopolystoma</taxon>
    </lineage>
</organism>
<evidence type="ECO:0000256" key="4">
    <source>
        <dbReference type="ARBA" id="ARBA00022692"/>
    </source>
</evidence>
<dbReference type="GO" id="GO:0005243">
    <property type="term" value="F:gap junction channel activity"/>
    <property type="evidence" value="ECO:0007669"/>
    <property type="project" value="TreeGrafter"/>
</dbReference>
<dbReference type="Proteomes" id="UP000784294">
    <property type="component" value="Unassembled WGS sequence"/>
</dbReference>
<evidence type="ECO:0000313" key="10">
    <source>
        <dbReference type="Proteomes" id="UP000784294"/>
    </source>
</evidence>
<reference evidence="9" key="1">
    <citation type="submission" date="2018-11" db="EMBL/GenBank/DDBJ databases">
        <authorList>
            <consortium name="Pathogen Informatics"/>
        </authorList>
    </citation>
    <scope>NUCLEOTIDE SEQUENCE</scope>
</reference>
<comment type="subcellular location">
    <subcellularLocation>
        <location evidence="1">Cell membrane</location>
        <topology evidence="1">Multi-pass membrane protein</topology>
    </subcellularLocation>
</comment>
<keyword evidence="7" id="KW-0472">Membrane</keyword>
<keyword evidence="6" id="KW-0406">Ion transport</keyword>
<gene>
    <name evidence="9" type="ORF">PXEA_LOCUS9594</name>
</gene>
<dbReference type="PANTHER" id="PTHR11893:SF36">
    <property type="entry name" value="INNEXIN-5"/>
    <property type="match status" value="1"/>
</dbReference>
<dbReference type="InterPro" id="IPR000990">
    <property type="entry name" value="Innexin"/>
</dbReference>
<sequence length="143" mass="16663">MIFNWLFVTKQTPPSVVPSSEFIKNTEFSFKKTVCRMQQNLGQYNYSAIIAAQFPVKCFLSLFRLHSLPPPPIHTFMAVGKPIQCWIPQEFTRGWEEYAENYCWVANTYFAPVEKSLPPVPDRYVLNVNSSFDPYIRTIKKVD</sequence>
<proteinExistence type="predicted"/>
<comment type="caution">
    <text evidence="9">The sequence shown here is derived from an EMBL/GenBank/DDBJ whole genome shotgun (WGS) entry which is preliminary data.</text>
</comment>
<dbReference type="GO" id="GO:0005921">
    <property type="term" value="C:gap junction"/>
    <property type="evidence" value="ECO:0007669"/>
    <property type="project" value="TreeGrafter"/>
</dbReference>
<evidence type="ECO:0000256" key="2">
    <source>
        <dbReference type="ARBA" id="ARBA00022448"/>
    </source>
</evidence>